<evidence type="ECO:0000313" key="1">
    <source>
        <dbReference type="EMBL" id="KAH6628103.1"/>
    </source>
</evidence>
<reference evidence="1 2" key="1">
    <citation type="journal article" date="2021" name="Nat. Commun.">
        <title>Genetic determinants of endophytism in the Arabidopsis root mycobiome.</title>
        <authorList>
            <person name="Mesny F."/>
            <person name="Miyauchi S."/>
            <person name="Thiergart T."/>
            <person name="Pickel B."/>
            <person name="Atanasova L."/>
            <person name="Karlsson M."/>
            <person name="Huettel B."/>
            <person name="Barry K.W."/>
            <person name="Haridas S."/>
            <person name="Chen C."/>
            <person name="Bauer D."/>
            <person name="Andreopoulos W."/>
            <person name="Pangilinan J."/>
            <person name="LaButti K."/>
            <person name="Riley R."/>
            <person name="Lipzen A."/>
            <person name="Clum A."/>
            <person name="Drula E."/>
            <person name="Henrissat B."/>
            <person name="Kohler A."/>
            <person name="Grigoriev I.V."/>
            <person name="Martin F.M."/>
            <person name="Hacquard S."/>
        </authorList>
    </citation>
    <scope>NUCLEOTIDE SEQUENCE [LARGE SCALE GENOMIC DNA]</scope>
    <source>
        <strain evidence="1 2">MPI-SDFR-AT-0079</strain>
    </source>
</reference>
<comment type="caution">
    <text evidence="1">The sequence shown here is derived from an EMBL/GenBank/DDBJ whole genome shotgun (WGS) entry which is preliminary data.</text>
</comment>
<name>A0ACB7P2Y9_9PEZI</name>
<organism evidence="1 2">
    <name type="scientific">Chaetomium tenue</name>
    <dbReference type="NCBI Taxonomy" id="1854479"/>
    <lineage>
        <taxon>Eukaryota</taxon>
        <taxon>Fungi</taxon>
        <taxon>Dikarya</taxon>
        <taxon>Ascomycota</taxon>
        <taxon>Pezizomycotina</taxon>
        <taxon>Sordariomycetes</taxon>
        <taxon>Sordariomycetidae</taxon>
        <taxon>Sordariales</taxon>
        <taxon>Chaetomiaceae</taxon>
        <taxon>Chaetomium</taxon>
    </lineage>
</organism>
<dbReference type="Proteomes" id="UP000724584">
    <property type="component" value="Unassembled WGS sequence"/>
</dbReference>
<gene>
    <name evidence="1" type="ORF">F5144DRAFT_578007</name>
</gene>
<evidence type="ECO:0000313" key="2">
    <source>
        <dbReference type="Proteomes" id="UP000724584"/>
    </source>
</evidence>
<proteinExistence type="predicted"/>
<sequence>MSIAESVNNPAEGAFQLYTVLREHLAAPLPKGLSFEQACVIPLALATSGYGLFHGEFLGLDMPTVPARRVDGGKPRAVIVTGGATSVGSNGVQLAAAAGYEVISTASPKNFDYVKKLGAKHVFDYHEDAEALVGKIVGVLKGRSLAGALAIGDGSIELSAAVIERHADTTHKFIAAANPPTSAIPGVQVRFIDTRDAAEPDGHIARIWKDYLPQALEEGQFVAAPDARVVGNGLEKIQDAMDLQMQGVSAQKIVVSLD</sequence>
<dbReference type="EMBL" id="JAGIZQ010000005">
    <property type="protein sequence ID" value="KAH6628103.1"/>
    <property type="molecule type" value="Genomic_DNA"/>
</dbReference>
<protein>
    <submittedName>
        <fullName evidence="1">Uncharacterized protein</fullName>
    </submittedName>
</protein>
<keyword evidence="2" id="KW-1185">Reference proteome</keyword>
<accession>A0ACB7P2Y9</accession>